<name>A0A4R7KBF4_9CLOT</name>
<dbReference type="AlphaFoldDB" id="A0A4R7KBF4"/>
<accession>A0A4R7KBF4</accession>
<dbReference type="EMBL" id="SOAZ01000023">
    <property type="protein sequence ID" value="TDT50947.1"/>
    <property type="molecule type" value="Genomic_DNA"/>
</dbReference>
<dbReference type="Proteomes" id="UP000295325">
    <property type="component" value="Unassembled WGS sequence"/>
</dbReference>
<keyword evidence="2" id="KW-1185">Reference proteome</keyword>
<evidence type="ECO:0000313" key="2">
    <source>
        <dbReference type="Proteomes" id="UP000295325"/>
    </source>
</evidence>
<protein>
    <submittedName>
        <fullName evidence="1">Uncharacterized protein</fullName>
    </submittedName>
</protein>
<dbReference type="RefSeq" id="WP_279233029.1">
    <property type="nucleotide sequence ID" value="NZ_SOAZ01000023.1"/>
</dbReference>
<evidence type="ECO:0000313" key="1">
    <source>
        <dbReference type="EMBL" id="TDT50947.1"/>
    </source>
</evidence>
<sequence>MEGCEKNVKSLEFFDAAASDGISYGRIGKLNIRLQIIFFD</sequence>
<reference evidence="1 2" key="1">
    <citation type="submission" date="2019-03" db="EMBL/GenBank/DDBJ databases">
        <title>Genomic Encyclopedia of Type Strains, Phase IV (KMG-IV): sequencing the most valuable type-strain genomes for metagenomic binning, comparative biology and taxonomic classification.</title>
        <authorList>
            <person name="Goeker M."/>
        </authorList>
    </citation>
    <scope>NUCLEOTIDE SEQUENCE [LARGE SCALE GENOMIC DNA]</scope>
    <source>
        <strain evidence="1 2">DSM 24455</strain>
    </source>
</reference>
<gene>
    <name evidence="1" type="ORF">EDD71_12343</name>
</gene>
<proteinExistence type="predicted"/>
<organism evidence="1 2">
    <name type="scientific">Fonticella tunisiensis</name>
    <dbReference type="NCBI Taxonomy" id="1096341"/>
    <lineage>
        <taxon>Bacteria</taxon>
        <taxon>Bacillati</taxon>
        <taxon>Bacillota</taxon>
        <taxon>Clostridia</taxon>
        <taxon>Eubacteriales</taxon>
        <taxon>Clostridiaceae</taxon>
        <taxon>Fonticella</taxon>
    </lineage>
</organism>
<comment type="caution">
    <text evidence="1">The sequence shown here is derived from an EMBL/GenBank/DDBJ whole genome shotgun (WGS) entry which is preliminary data.</text>
</comment>